<sequence>MPRILTAWGRRGWRAGSLGLWLAAFAAAASAQAPAPSPGPAATPIAFTAAWDQLLRRSDRLAAARAATDSEDLRASGLAGLGGPVVSLSGAAYAYNANLDVNLDPVNQRIAQLEQRLPIPLQNLPIPVAVPQFPSRYTYNRHDSGTTASIGAVWPIYAGGMADAVRGMQEARASESRADADKATHELATLLVQRYFGAQLAARAASLREAALQTIALHDASAQKMLDAGVIARVDRLQARSALEEARRNAMKARDDAELAATALTRTIKSDTPVVPSNPLFVLSAPIEPLPHFLSAALQRHPGLAKVAAKKSEAERLHAAGEASRKPQVFAFGQRELKSGNADWVAGIGVRYTLWDSVDRHKLSAATLQQIEQAERTDAQARADISLLVERHWLAVEQARRQFMAMAPGAELADEVLRLREAGLREGTSTMLDLIDARTNVTKVATERAQAANDYVNALAALLEACGLSEEFAGYMARADIRLE</sequence>
<dbReference type="GO" id="GO:1990281">
    <property type="term" value="C:efflux pump complex"/>
    <property type="evidence" value="ECO:0007669"/>
    <property type="project" value="TreeGrafter"/>
</dbReference>
<proteinExistence type="inferred from homology"/>
<evidence type="ECO:0000313" key="11">
    <source>
        <dbReference type="Proteomes" id="UP000261931"/>
    </source>
</evidence>
<evidence type="ECO:0000256" key="8">
    <source>
        <dbReference type="SAM" id="Coils"/>
    </source>
</evidence>
<dbReference type="GO" id="GO:0015288">
    <property type="term" value="F:porin activity"/>
    <property type="evidence" value="ECO:0007669"/>
    <property type="project" value="TreeGrafter"/>
</dbReference>
<evidence type="ECO:0000256" key="4">
    <source>
        <dbReference type="ARBA" id="ARBA00022452"/>
    </source>
</evidence>
<dbReference type="GO" id="GO:0015562">
    <property type="term" value="F:efflux transmembrane transporter activity"/>
    <property type="evidence" value="ECO:0007669"/>
    <property type="project" value="InterPro"/>
</dbReference>
<accession>A0A372EDW6</accession>
<dbReference type="InterPro" id="IPR003423">
    <property type="entry name" value="OMP_efflux"/>
</dbReference>
<gene>
    <name evidence="10" type="ORF">DY262_20970</name>
</gene>
<dbReference type="Pfam" id="PF02321">
    <property type="entry name" value="OEP"/>
    <property type="match status" value="2"/>
</dbReference>
<keyword evidence="4" id="KW-1134">Transmembrane beta strand</keyword>
<reference evidence="10 11" key="1">
    <citation type="submission" date="2018-08" db="EMBL/GenBank/DDBJ databases">
        <title>Hydrogenophaga sp. LA-38 isolated from sludge.</title>
        <authorList>
            <person name="Im W.-T."/>
        </authorList>
    </citation>
    <scope>NUCLEOTIDE SEQUENCE [LARGE SCALE GENOMIC DNA]</scope>
    <source>
        <strain evidence="10 11">LA-38</strain>
    </source>
</reference>
<keyword evidence="5" id="KW-0812">Transmembrane</keyword>
<evidence type="ECO:0000256" key="5">
    <source>
        <dbReference type="ARBA" id="ARBA00022692"/>
    </source>
</evidence>
<dbReference type="EMBL" id="QVLS01000019">
    <property type="protein sequence ID" value="RFP75562.1"/>
    <property type="molecule type" value="Genomic_DNA"/>
</dbReference>
<dbReference type="SUPFAM" id="SSF56954">
    <property type="entry name" value="Outer membrane efflux proteins (OEP)"/>
    <property type="match status" value="1"/>
</dbReference>
<evidence type="ECO:0000256" key="9">
    <source>
        <dbReference type="SAM" id="SignalP"/>
    </source>
</evidence>
<feature type="chain" id="PRO_5016769895" evidence="9">
    <location>
        <begin position="36"/>
        <end position="484"/>
    </location>
</feature>
<dbReference type="InterPro" id="IPR051906">
    <property type="entry name" value="TolC-like"/>
</dbReference>
<keyword evidence="9" id="KW-0732">Signal</keyword>
<keyword evidence="3" id="KW-0813">Transport</keyword>
<keyword evidence="11" id="KW-1185">Reference proteome</keyword>
<name>A0A372EDW6_9BURK</name>
<dbReference type="RefSeq" id="WP_116960999.1">
    <property type="nucleotide sequence ID" value="NZ_QVLS01000019.1"/>
</dbReference>
<evidence type="ECO:0000256" key="6">
    <source>
        <dbReference type="ARBA" id="ARBA00023136"/>
    </source>
</evidence>
<dbReference type="PANTHER" id="PTHR30026">
    <property type="entry name" value="OUTER MEMBRANE PROTEIN TOLC"/>
    <property type="match status" value="1"/>
</dbReference>
<keyword evidence="6" id="KW-0472">Membrane</keyword>
<keyword evidence="8" id="KW-0175">Coiled coil</keyword>
<dbReference type="AlphaFoldDB" id="A0A372EDW6"/>
<comment type="similarity">
    <text evidence="2">Belongs to the outer membrane factor (OMF) (TC 1.B.17) family.</text>
</comment>
<protein>
    <submittedName>
        <fullName evidence="10">TolC family protein</fullName>
    </submittedName>
</protein>
<feature type="signal peptide" evidence="9">
    <location>
        <begin position="1"/>
        <end position="35"/>
    </location>
</feature>
<dbReference type="Gene3D" id="1.20.1600.10">
    <property type="entry name" value="Outer membrane efflux proteins (OEP)"/>
    <property type="match status" value="1"/>
</dbReference>
<dbReference type="GO" id="GO:0009279">
    <property type="term" value="C:cell outer membrane"/>
    <property type="evidence" value="ECO:0007669"/>
    <property type="project" value="UniProtKB-SubCell"/>
</dbReference>
<comment type="caution">
    <text evidence="10">The sequence shown here is derived from an EMBL/GenBank/DDBJ whole genome shotgun (WGS) entry which is preliminary data.</text>
</comment>
<evidence type="ECO:0000256" key="2">
    <source>
        <dbReference type="ARBA" id="ARBA00007613"/>
    </source>
</evidence>
<evidence type="ECO:0000313" key="10">
    <source>
        <dbReference type="EMBL" id="RFP75562.1"/>
    </source>
</evidence>
<evidence type="ECO:0000256" key="7">
    <source>
        <dbReference type="ARBA" id="ARBA00023237"/>
    </source>
</evidence>
<dbReference type="PANTHER" id="PTHR30026:SF5">
    <property type="entry name" value="ABC-TYPE EFFLUX SYSTEM SECRETIN COMPONENT"/>
    <property type="match status" value="1"/>
</dbReference>
<evidence type="ECO:0000256" key="1">
    <source>
        <dbReference type="ARBA" id="ARBA00004442"/>
    </source>
</evidence>
<comment type="subcellular location">
    <subcellularLocation>
        <location evidence="1">Cell outer membrane</location>
    </subcellularLocation>
</comment>
<dbReference type="Proteomes" id="UP000261931">
    <property type="component" value="Unassembled WGS sequence"/>
</dbReference>
<keyword evidence="7" id="KW-0998">Cell outer membrane</keyword>
<feature type="coiled-coil region" evidence="8">
    <location>
        <begin position="236"/>
        <end position="263"/>
    </location>
</feature>
<evidence type="ECO:0000256" key="3">
    <source>
        <dbReference type="ARBA" id="ARBA00022448"/>
    </source>
</evidence>
<organism evidence="10 11">
    <name type="scientific">Hydrogenophaga borbori</name>
    <dbReference type="NCBI Taxonomy" id="2294117"/>
    <lineage>
        <taxon>Bacteria</taxon>
        <taxon>Pseudomonadati</taxon>
        <taxon>Pseudomonadota</taxon>
        <taxon>Betaproteobacteria</taxon>
        <taxon>Burkholderiales</taxon>
        <taxon>Comamonadaceae</taxon>
        <taxon>Hydrogenophaga</taxon>
    </lineage>
</organism>